<organism evidence="1 2">
    <name type="scientific">Tenacibaculum vairaonense</name>
    <dbReference type="NCBI Taxonomy" id="3137860"/>
    <lineage>
        <taxon>Bacteria</taxon>
        <taxon>Pseudomonadati</taxon>
        <taxon>Bacteroidota</taxon>
        <taxon>Flavobacteriia</taxon>
        <taxon>Flavobacteriales</taxon>
        <taxon>Flavobacteriaceae</taxon>
        <taxon>Tenacibaculum</taxon>
    </lineage>
</organism>
<dbReference type="InterPro" id="IPR013783">
    <property type="entry name" value="Ig-like_fold"/>
</dbReference>
<dbReference type="Gene3D" id="2.60.40.10">
    <property type="entry name" value="Immunoglobulins"/>
    <property type="match status" value="1"/>
</dbReference>
<name>A0ABM9PIR7_9FLAO</name>
<gene>
    <name evidence="1" type="ORF">T190115A13A_160010</name>
</gene>
<evidence type="ECO:0000313" key="1">
    <source>
        <dbReference type="EMBL" id="CAL2105477.1"/>
    </source>
</evidence>
<keyword evidence="2" id="KW-1185">Reference proteome</keyword>
<sequence length="637" mass="71447">MAVTPSVLDFTYKKGNALPPRRIVNYSVRTVPIKDDEEVFSQSNKDWLFSASNRLTSSEIGISSGVNNLSPGIHEAEITFYHKYVDWHHFDPIRYRTDEIGKVKVTLVLTEDPKTEVTPTILNFEYEFDGDIPNHQTINITSIRSWSITTDSNWVSISRTSGVNDATVQISVVPNGLPIGTYTGNLVLDDGKLQNNITVSLVITGADGSDDFLYVTPRVLNFGYTLSGVLPSPKRLELNSSGDWSVSANKPYVIFSAFSGDSGPSFLDIGLTSLNSLTPGDHIAVVYLKNADITKTITVNLTVYEFAEELLSPDQLYYTDENNLIKVSSGRTDTYLHINATTDFRVNPIEVDYSIPFYAGGASKRIGEEAKKIIGELPFIGIGSPKVFSPYKPAMFNFTIKEEELFSGEIIQEIQLPNIRFIKGIKAVNGWLSDLPRKIYLTSSGILAFSFLSNNESAEVLKITGDITKNYPMVNEINEFYTTVFPLSDLSLNIGDVINLSVLNASIQVQIKPKGIDQSFVFWENKWGCFDSFEFTGQFIEGCEVDKKTFSFRKSHNQEETKVVNVESKEIYKVNTGWIYTKEEVQALKKMLQSRNIYLMKENKVVKVQSLTKSLIVSKTDEFLQSFDLKFENVIKS</sequence>
<protein>
    <submittedName>
        <fullName evidence="1">BACON domain-containing protein</fullName>
    </submittedName>
</protein>
<accession>A0ABM9PIR7</accession>
<proteinExistence type="predicted"/>
<evidence type="ECO:0000313" key="2">
    <source>
        <dbReference type="Proteomes" id="UP001497602"/>
    </source>
</evidence>
<dbReference type="RefSeq" id="WP_348737303.1">
    <property type="nucleotide sequence ID" value="NZ_CAXJRC010000007.1"/>
</dbReference>
<comment type="caution">
    <text evidence="1">The sequence shown here is derived from an EMBL/GenBank/DDBJ whole genome shotgun (WGS) entry which is preliminary data.</text>
</comment>
<dbReference type="Proteomes" id="UP001497602">
    <property type="component" value="Unassembled WGS sequence"/>
</dbReference>
<dbReference type="EMBL" id="CAXJRC010000007">
    <property type="protein sequence ID" value="CAL2105477.1"/>
    <property type="molecule type" value="Genomic_DNA"/>
</dbReference>
<reference evidence="1 2" key="1">
    <citation type="submission" date="2024-05" db="EMBL/GenBank/DDBJ databases">
        <authorList>
            <person name="Duchaud E."/>
        </authorList>
    </citation>
    <scope>NUCLEOTIDE SEQUENCE [LARGE SCALE GENOMIC DNA]</scope>
    <source>
        <strain evidence="1">Ena-SAMPLE-TAB-13-05-2024-13:56:06:370-140305</strain>
    </source>
</reference>
<dbReference type="CDD" id="cd14948">
    <property type="entry name" value="BACON"/>
    <property type="match status" value="1"/>
</dbReference>
<dbReference type="InterPro" id="IPR024361">
    <property type="entry name" value="BACON"/>
</dbReference>